<name>A0A7L0KHV6_CHATO</name>
<evidence type="ECO:0000256" key="1">
    <source>
        <dbReference type="ARBA" id="ARBA00023157"/>
    </source>
</evidence>
<reference evidence="2 3" key="1">
    <citation type="submission" date="2019-09" db="EMBL/GenBank/DDBJ databases">
        <title>Bird 10,000 Genomes (B10K) Project - Family phase.</title>
        <authorList>
            <person name="Zhang G."/>
        </authorList>
    </citation>
    <scope>NUCLEOTIDE SEQUENCE [LARGE SCALE GENOMIC DNA]</scope>
    <source>
        <strain evidence="2">B10K-DU-011-36</strain>
        <tissue evidence="2">Muscle</tissue>
    </source>
</reference>
<gene>
    <name evidence="2" type="primary">Ervv2</name>
    <name evidence="2" type="ORF">CHATOR_R14616</name>
</gene>
<keyword evidence="3" id="KW-1185">Reference proteome</keyword>
<dbReference type="AlphaFoldDB" id="A0A7L0KHV6"/>
<dbReference type="PANTHER" id="PTHR10424:SF73">
    <property type="entry name" value="ENDOGENOUS RETROVIRUS GROUP FC1 ENV POLYPROTEIN-RELATED"/>
    <property type="match status" value="1"/>
</dbReference>
<evidence type="ECO:0000313" key="3">
    <source>
        <dbReference type="Proteomes" id="UP000537522"/>
    </source>
</evidence>
<dbReference type="InterPro" id="IPR018154">
    <property type="entry name" value="TLV/ENV_coat_polyprotein"/>
</dbReference>
<organism evidence="2 3">
    <name type="scientific">Chauna torquata</name>
    <name type="common">Southern screamer</name>
    <dbReference type="NCBI Taxonomy" id="30388"/>
    <lineage>
        <taxon>Eukaryota</taxon>
        <taxon>Metazoa</taxon>
        <taxon>Chordata</taxon>
        <taxon>Craniata</taxon>
        <taxon>Vertebrata</taxon>
        <taxon>Euteleostomi</taxon>
        <taxon>Archelosauria</taxon>
        <taxon>Archosauria</taxon>
        <taxon>Dinosauria</taxon>
        <taxon>Saurischia</taxon>
        <taxon>Theropoda</taxon>
        <taxon>Coelurosauria</taxon>
        <taxon>Aves</taxon>
        <taxon>Neognathae</taxon>
        <taxon>Galloanserae</taxon>
        <taxon>Anseriformes</taxon>
        <taxon>Anhimidae</taxon>
        <taxon>Chauna</taxon>
    </lineage>
</organism>
<dbReference type="EMBL" id="VXAL01017338">
    <property type="protein sequence ID" value="NXK55262.1"/>
    <property type="molecule type" value="Genomic_DNA"/>
</dbReference>
<dbReference type="Proteomes" id="UP000537522">
    <property type="component" value="Unassembled WGS sequence"/>
</dbReference>
<evidence type="ECO:0000313" key="2">
    <source>
        <dbReference type="EMBL" id="NXK55262.1"/>
    </source>
</evidence>
<sequence>LGIIELESAIVNIYQTIESMGNAITDAILVLQEELSGISKVVLQNQMALDVLLLAFQGGAYVLVNTTWCIYVAQSSRISTDIS</sequence>
<keyword evidence="1" id="KW-1015">Disulfide bond</keyword>
<dbReference type="Gene3D" id="1.10.287.210">
    <property type="match status" value="1"/>
</dbReference>
<comment type="caution">
    <text evidence="2">The sequence shown here is derived from an EMBL/GenBank/DDBJ whole genome shotgun (WGS) entry which is preliminary data.</text>
</comment>
<feature type="non-terminal residue" evidence="2">
    <location>
        <position position="1"/>
    </location>
</feature>
<proteinExistence type="predicted"/>
<feature type="non-terminal residue" evidence="2">
    <location>
        <position position="83"/>
    </location>
</feature>
<dbReference type="PANTHER" id="PTHR10424">
    <property type="entry name" value="VIRAL ENVELOPE PROTEIN"/>
    <property type="match status" value="1"/>
</dbReference>
<accession>A0A7L0KHV6</accession>
<dbReference type="SUPFAM" id="SSF58069">
    <property type="entry name" value="Virus ectodomain"/>
    <property type="match status" value="1"/>
</dbReference>
<protein>
    <submittedName>
        <fullName evidence="2">ERVV2 protein</fullName>
    </submittedName>
</protein>